<evidence type="ECO:0000256" key="2">
    <source>
        <dbReference type="ARBA" id="ARBA00008016"/>
    </source>
</evidence>
<evidence type="ECO:0000256" key="9">
    <source>
        <dbReference type="ARBA" id="ARBA00023125"/>
    </source>
</evidence>
<dbReference type="PANTHER" id="PTHR32182:SF0">
    <property type="entry name" value="DNA REPLICATION AND REPAIR PROTEIN RECF"/>
    <property type="match status" value="1"/>
</dbReference>
<reference evidence="15 16" key="1">
    <citation type="submission" date="2016-11" db="EMBL/GenBank/DDBJ databases">
        <authorList>
            <person name="Varghese N."/>
            <person name="Submissions S."/>
        </authorList>
    </citation>
    <scope>NUCLEOTIDE SEQUENCE [LARGE SCALE GENOMIC DNA]</scope>
    <source>
        <strain evidence="15 16">DSM 19027</strain>
    </source>
</reference>
<dbReference type="AlphaFoldDB" id="A0A1M6JAM6"/>
<comment type="similarity">
    <text evidence="2 12 13">Belongs to the RecF family.</text>
</comment>
<dbReference type="InterPro" id="IPR027417">
    <property type="entry name" value="P-loop_NTPase"/>
</dbReference>
<organism evidence="15 16">
    <name type="scientific">Thermoclostridium caenicola</name>
    <dbReference type="NCBI Taxonomy" id="659425"/>
    <lineage>
        <taxon>Bacteria</taxon>
        <taxon>Bacillati</taxon>
        <taxon>Bacillota</taxon>
        <taxon>Clostridia</taxon>
        <taxon>Eubacteriales</taxon>
        <taxon>Oscillospiraceae</taxon>
        <taxon>Thermoclostridium</taxon>
    </lineage>
</organism>
<dbReference type="Gene3D" id="1.20.1050.90">
    <property type="entry name" value="RecF/RecN/SMC, N-terminal domain"/>
    <property type="match status" value="1"/>
</dbReference>
<evidence type="ECO:0000256" key="7">
    <source>
        <dbReference type="ARBA" id="ARBA00022763"/>
    </source>
</evidence>
<dbReference type="Pfam" id="PF02463">
    <property type="entry name" value="SMC_N"/>
    <property type="match status" value="1"/>
</dbReference>
<evidence type="ECO:0000256" key="1">
    <source>
        <dbReference type="ARBA" id="ARBA00004496"/>
    </source>
</evidence>
<gene>
    <name evidence="12" type="primary">recF</name>
    <name evidence="15" type="ORF">SAMN05444373_105414</name>
</gene>
<dbReference type="EMBL" id="FQZP01000054">
    <property type="protein sequence ID" value="SHJ43713.1"/>
    <property type="molecule type" value="Genomic_DNA"/>
</dbReference>
<keyword evidence="5 12" id="KW-0235">DNA replication</keyword>
<dbReference type="InterPro" id="IPR001238">
    <property type="entry name" value="DNA-binding_RecF"/>
</dbReference>
<feature type="domain" description="RecF/RecN/SMC N-terminal" evidence="14">
    <location>
        <begin position="3"/>
        <end position="349"/>
    </location>
</feature>
<evidence type="ECO:0000259" key="14">
    <source>
        <dbReference type="Pfam" id="PF02463"/>
    </source>
</evidence>
<protein>
    <recommendedName>
        <fullName evidence="3 12">DNA replication and repair protein RecF</fullName>
    </recommendedName>
</protein>
<keyword evidence="6 12" id="KW-0547">Nucleotide-binding</keyword>
<dbReference type="InterPro" id="IPR003395">
    <property type="entry name" value="RecF/RecN/SMC_N"/>
</dbReference>
<sequence>MRVERLELKNFRNYAYQSIEFGDSINILYGENAQGKTNVLEALYITATGKSQRTSNYQEMVRTGCEGFEISLRAVSGERISQVDIRYSREKGKYAEVNGIRRDRISDILGTLNMIFFSPETLDIVKGSPQQRRKFLDILLCQVSKNYLYSLQQYNQLVKNKSLALKKGRNERKYDEIIPIWNANMAKHGGRIAYIRDRTIKRLNQYMKEEIRRISRQREESDLIYRTFTDCINDADEAYYAEKLEIRMREGMNKEKELGQCLYGPHRDDVEILLNGMNSRHYCSQGQQRSLALALVLSELKWIEEIRGDTPVLLLDDVMSELDQSRQEYLMKGLSGIQTIITTTDDHIMGHGLFEKADRYRVISGTVTRMI</sequence>
<dbReference type="SUPFAM" id="SSF52540">
    <property type="entry name" value="P-loop containing nucleoside triphosphate hydrolases"/>
    <property type="match status" value="1"/>
</dbReference>
<evidence type="ECO:0000256" key="6">
    <source>
        <dbReference type="ARBA" id="ARBA00022741"/>
    </source>
</evidence>
<evidence type="ECO:0000256" key="8">
    <source>
        <dbReference type="ARBA" id="ARBA00022840"/>
    </source>
</evidence>
<feature type="binding site" evidence="12">
    <location>
        <begin position="30"/>
        <end position="37"/>
    </location>
    <ligand>
        <name>ATP</name>
        <dbReference type="ChEBI" id="CHEBI:30616"/>
    </ligand>
</feature>
<dbReference type="PROSITE" id="PS00618">
    <property type="entry name" value="RECF_2"/>
    <property type="match status" value="1"/>
</dbReference>
<keyword evidence="16" id="KW-1185">Reference proteome</keyword>
<evidence type="ECO:0000256" key="13">
    <source>
        <dbReference type="RuleBase" id="RU000578"/>
    </source>
</evidence>
<dbReference type="GO" id="GO:0005524">
    <property type="term" value="F:ATP binding"/>
    <property type="evidence" value="ECO:0007669"/>
    <property type="project" value="UniProtKB-UniRule"/>
</dbReference>
<dbReference type="GO" id="GO:0000731">
    <property type="term" value="P:DNA synthesis involved in DNA repair"/>
    <property type="evidence" value="ECO:0007669"/>
    <property type="project" value="TreeGrafter"/>
</dbReference>
<dbReference type="InterPro" id="IPR018078">
    <property type="entry name" value="DNA-binding_RecF_CS"/>
</dbReference>
<name>A0A1M6JAM6_9FIRM</name>
<evidence type="ECO:0000256" key="3">
    <source>
        <dbReference type="ARBA" id="ARBA00020170"/>
    </source>
</evidence>
<keyword evidence="8 12" id="KW-0067">ATP-binding</keyword>
<dbReference type="GO" id="GO:0005737">
    <property type="term" value="C:cytoplasm"/>
    <property type="evidence" value="ECO:0007669"/>
    <property type="project" value="UniProtKB-SubCell"/>
</dbReference>
<proteinExistence type="inferred from homology"/>
<dbReference type="HAMAP" id="MF_00365">
    <property type="entry name" value="RecF"/>
    <property type="match status" value="1"/>
</dbReference>
<evidence type="ECO:0000256" key="5">
    <source>
        <dbReference type="ARBA" id="ARBA00022705"/>
    </source>
</evidence>
<dbReference type="NCBIfam" id="TIGR00611">
    <property type="entry name" value="recf"/>
    <property type="match status" value="1"/>
</dbReference>
<dbReference type="GO" id="GO:0006260">
    <property type="term" value="P:DNA replication"/>
    <property type="evidence" value="ECO:0007669"/>
    <property type="project" value="UniProtKB-UniRule"/>
</dbReference>
<dbReference type="InterPro" id="IPR042174">
    <property type="entry name" value="RecF_2"/>
</dbReference>
<accession>A0A1M6JAM6</accession>
<evidence type="ECO:0000256" key="12">
    <source>
        <dbReference type="HAMAP-Rule" id="MF_00365"/>
    </source>
</evidence>
<dbReference type="PANTHER" id="PTHR32182">
    <property type="entry name" value="DNA REPLICATION AND REPAIR PROTEIN RECF"/>
    <property type="match status" value="1"/>
</dbReference>
<keyword evidence="11 12" id="KW-0742">SOS response</keyword>
<dbReference type="Gene3D" id="3.40.50.300">
    <property type="entry name" value="P-loop containing nucleotide triphosphate hydrolases"/>
    <property type="match status" value="1"/>
</dbReference>
<dbReference type="PROSITE" id="PS00617">
    <property type="entry name" value="RECF_1"/>
    <property type="match status" value="1"/>
</dbReference>
<keyword evidence="7 12" id="KW-0227">DNA damage</keyword>
<dbReference type="RefSeq" id="WP_188118508.1">
    <property type="nucleotide sequence ID" value="NZ_FQZP01000054.1"/>
</dbReference>
<keyword evidence="10 12" id="KW-0234">DNA repair</keyword>
<evidence type="ECO:0000313" key="15">
    <source>
        <dbReference type="EMBL" id="SHJ43713.1"/>
    </source>
</evidence>
<keyword evidence="9 12" id="KW-0238">DNA-binding</keyword>
<dbReference type="GO" id="GO:0006302">
    <property type="term" value="P:double-strand break repair"/>
    <property type="evidence" value="ECO:0007669"/>
    <property type="project" value="TreeGrafter"/>
</dbReference>
<keyword evidence="4 12" id="KW-0963">Cytoplasm</keyword>
<dbReference type="GO" id="GO:0009432">
    <property type="term" value="P:SOS response"/>
    <property type="evidence" value="ECO:0007669"/>
    <property type="project" value="UniProtKB-UniRule"/>
</dbReference>
<evidence type="ECO:0000256" key="4">
    <source>
        <dbReference type="ARBA" id="ARBA00022490"/>
    </source>
</evidence>
<evidence type="ECO:0000313" key="16">
    <source>
        <dbReference type="Proteomes" id="UP000324781"/>
    </source>
</evidence>
<comment type="function">
    <text evidence="12 13">The RecF protein is involved in DNA metabolism; it is required for DNA replication and normal SOS inducibility. RecF binds preferentially to single-stranded, linear DNA. It also seems to bind ATP.</text>
</comment>
<dbReference type="Proteomes" id="UP000324781">
    <property type="component" value="Unassembled WGS sequence"/>
</dbReference>
<dbReference type="GO" id="GO:0003697">
    <property type="term" value="F:single-stranded DNA binding"/>
    <property type="evidence" value="ECO:0007669"/>
    <property type="project" value="UniProtKB-UniRule"/>
</dbReference>
<comment type="subcellular location">
    <subcellularLocation>
        <location evidence="1 12 13">Cytoplasm</location>
    </subcellularLocation>
</comment>
<evidence type="ECO:0000256" key="10">
    <source>
        <dbReference type="ARBA" id="ARBA00023204"/>
    </source>
</evidence>
<evidence type="ECO:0000256" key="11">
    <source>
        <dbReference type="ARBA" id="ARBA00023236"/>
    </source>
</evidence>